<evidence type="ECO:0000259" key="2">
    <source>
        <dbReference type="Pfam" id="PF11203"/>
    </source>
</evidence>
<dbReference type="AlphaFoldDB" id="A0A495XDX0"/>
<sequence>MVAVVAALEQPWPVFTAVVIGALAVVVLTAVRRRGRWLWEWAAVGLAFLRRDRGRLPLAATGVETRLDDEPAFLAGTAQGVTAVLRPSAQRDLTKAVPTPETLLPDTGEEFAVRFLHHSGPTHPRVWIALQALRTVETHGEDDVRRTLGNAVRRVRRTLRRDGVDTHALTRSEALATVCALAHLTDDRPAVREQWRLWWSGPVAQACFRLDGWDRLPATVATQLLRWLLTAVPHAAVTVSVTARTGRSTEAVVRVAATDPRALDAAADQVARLARERGIALERLDGRHRAGLAATLPPGFTR</sequence>
<keyword evidence="1" id="KW-0472">Membrane</keyword>
<evidence type="ECO:0000313" key="4">
    <source>
        <dbReference type="Proteomes" id="UP000272729"/>
    </source>
</evidence>
<protein>
    <submittedName>
        <fullName evidence="3">Type VII secretion protein EccE</fullName>
    </submittedName>
</protein>
<dbReference type="Proteomes" id="UP000272729">
    <property type="component" value="Unassembled WGS sequence"/>
</dbReference>
<dbReference type="InterPro" id="IPR050051">
    <property type="entry name" value="EccE_dom"/>
</dbReference>
<dbReference type="EMBL" id="RBXR01000001">
    <property type="protein sequence ID" value="RKT72661.1"/>
    <property type="molecule type" value="Genomic_DNA"/>
</dbReference>
<name>A0A495XDX0_9PSEU</name>
<accession>A0A495XDX0</accession>
<feature type="domain" description="Type VII secretion system protein EccE" evidence="2">
    <location>
        <begin position="130"/>
        <end position="209"/>
    </location>
</feature>
<proteinExistence type="predicted"/>
<feature type="transmembrane region" description="Helical" evidence="1">
    <location>
        <begin position="12"/>
        <end position="31"/>
    </location>
</feature>
<organism evidence="3 4">
    <name type="scientific">Saccharothrix variisporea</name>
    <dbReference type="NCBI Taxonomy" id="543527"/>
    <lineage>
        <taxon>Bacteria</taxon>
        <taxon>Bacillati</taxon>
        <taxon>Actinomycetota</taxon>
        <taxon>Actinomycetes</taxon>
        <taxon>Pseudonocardiales</taxon>
        <taxon>Pseudonocardiaceae</taxon>
        <taxon>Saccharothrix</taxon>
    </lineage>
</organism>
<dbReference type="Pfam" id="PF11203">
    <property type="entry name" value="EccE"/>
    <property type="match status" value="1"/>
</dbReference>
<comment type="caution">
    <text evidence="3">The sequence shown here is derived from an EMBL/GenBank/DDBJ whole genome shotgun (WGS) entry which is preliminary data.</text>
</comment>
<evidence type="ECO:0000256" key="1">
    <source>
        <dbReference type="SAM" id="Phobius"/>
    </source>
</evidence>
<keyword evidence="1" id="KW-1133">Transmembrane helix</keyword>
<reference evidence="3 4" key="1">
    <citation type="submission" date="2018-10" db="EMBL/GenBank/DDBJ databases">
        <title>Sequencing the genomes of 1000 actinobacteria strains.</title>
        <authorList>
            <person name="Klenk H.-P."/>
        </authorList>
    </citation>
    <scope>NUCLEOTIDE SEQUENCE [LARGE SCALE GENOMIC DNA]</scope>
    <source>
        <strain evidence="3 4">DSM 43911</strain>
    </source>
</reference>
<gene>
    <name evidence="3" type="ORF">DFJ66_5983</name>
</gene>
<keyword evidence="1" id="KW-0812">Transmembrane</keyword>
<keyword evidence="4" id="KW-1185">Reference proteome</keyword>
<evidence type="ECO:0000313" key="3">
    <source>
        <dbReference type="EMBL" id="RKT72661.1"/>
    </source>
</evidence>